<protein>
    <submittedName>
        <fullName evidence="2">Uncharacterized protein</fullName>
    </submittedName>
</protein>
<comment type="caution">
    <text evidence="2">The sequence shown here is derived from an EMBL/GenBank/DDBJ whole genome shotgun (WGS) entry which is preliminary data.</text>
</comment>
<evidence type="ECO:0000313" key="2">
    <source>
        <dbReference type="EMBL" id="KAK8943146.1"/>
    </source>
</evidence>
<dbReference type="EMBL" id="JBBWWQ010000007">
    <property type="protein sequence ID" value="KAK8943146.1"/>
    <property type="molecule type" value="Genomic_DNA"/>
</dbReference>
<feature type="compositionally biased region" description="Basic and acidic residues" evidence="1">
    <location>
        <begin position="291"/>
        <end position="300"/>
    </location>
</feature>
<feature type="region of interest" description="Disordered" evidence="1">
    <location>
        <begin position="1"/>
        <end position="279"/>
    </location>
</feature>
<accession>A0AAP0BLN0</accession>
<organism evidence="2 3">
    <name type="scientific">Platanthera zijinensis</name>
    <dbReference type="NCBI Taxonomy" id="2320716"/>
    <lineage>
        <taxon>Eukaryota</taxon>
        <taxon>Viridiplantae</taxon>
        <taxon>Streptophyta</taxon>
        <taxon>Embryophyta</taxon>
        <taxon>Tracheophyta</taxon>
        <taxon>Spermatophyta</taxon>
        <taxon>Magnoliopsida</taxon>
        <taxon>Liliopsida</taxon>
        <taxon>Asparagales</taxon>
        <taxon>Orchidaceae</taxon>
        <taxon>Orchidoideae</taxon>
        <taxon>Orchideae</taxon>
        <taxon>Orchidinae</taxon>
        <taxon>Platanthera</taxon>
    </lineage>
</organism>
<evidence type="ECO:0000256" key="1">
    <source>
        <dbReference type="SAM" id="MobiDB-lite"/>
    </source>
</evidence>
<dbReference type="AlphaFoldDB" id="A0AAP0BLN0"/>
<feature type="compositionally biased region" description="Basic and acidic residues" evidence="1">
    <location>
        <begin position="159"/>
        <end position="170"/>
    </location>
</feature>
<evidence type="ECO:0000313" key="3">
    <source>
        <dbReference type="Proteomes" id="UP001418222"/>
    </source>
</evidence>
<sequence>MEKRRLLPRTHSGATAAAAGVQFSSPFSENNISPLRRKSVSFGPAYNHKNGDDEETPNSPAHPSFLGPPNSLLRRNSNAATTSVPNRKSVADSARRFQKQSCGDDFQNRGLWPSSKKLNPSADTDADVASEPLPLDHRRVDAEAELPAAAYKVSTFSSRQRDQPSGDRGSRSLRYQIGKLNAERFLKKPGTPPSPSTTGPPHPSAPTHSRRLSFSDAALEIKRTANIGADIPSTESERRVNVGQSPRLSRAAVGRPESPGQRPRSPAKGKSGGVGGLISQGFSNLFRRKSFSDEHVESVAKTKAAPLAARAVSPGKERAGKSKGRDRRRESRFPRQGKWNAGERGGGGGWRGRSCG</sequence>
<keyword evidence="3" id="KW-1185">Reference proteome</keyword>
<proteinExistence type="predicted"/>
<feature type="compositionally biased region" description="Gly residues" evidence="1">
    <location>
        <begin position="343"/>
        <end position="356"/>
    </location>
</feature>
<feature type="compositionally biased region" description="Polar residues" evidence="1">
    <location>
        <begin position="22"/>
        <end position="33"/>
    </location>
</feature>
<gene>
    <name evidence="2" type="ORF">KSP39_PZI009293</name>
</gene>
<name>A0AAP0BLN0_9ASPA</name>
<feature type="region of interest" description="Disordered" evidence="1">
    <location>
        <begin position="291"/>
        <end position="356"/>
    </location>
</feature>
<feature type="compositionally biased region" description="Pro residues" evidence="1">
    <location>
        <begin position="190"/>
        <end position="204"/>
    </location>
</feature>
<reference evidence="2 3" key="1">
    <citation type="journal article" date="2022" name="Nat. Plants">
        <title>Genomes of leafy and leafless Platanthera orchids illuminate the evolution of mycoheterotrophy.</title>
        <authorList>
            <person name="Li M.H."/>
            <person name="Liu K.W."/>
            <person name="Li Z."/>
            <person name="Lu H.C."/>
            <person name="Ye Q.L."/>
            <person name="Zhang D."/>
            <person name="Wang J.Y."/>
            <person name="Li Y.F."/>
            <person name="Zhong Z.M."/>
            <person name="Liu X."/>
            <person name="Yu X."/>
            <person name="Liu D.K."/>
            <person name="Tu X.D."/>
            <person name="Liu B."/>
            <person name="Hao Y."/>
            <person name="Liao X.Y."/>
            <person name="Jiang Y.T."/>
            <person name="Sun W.H."/>
            <person name="Chen J."/>
            <person name="Chen Y.Q."/>
            <person name="Ai Y."/>
            <person name="Zhai J.W."/>
            <person name="Wu S.S."/>
            <person name="Zhou Z."/>
            <person name="Hsiao Y.Y."/>
            <person name="Wu W.L."/>
            <person name="Chen Y.Y."/>
            <person name="Lin Y.F."/>
            <person name="Hsu J.L."/>
            <person name="Li C.Y."/>
            <person name="Wang Z.W."/>
            <person name="Zhao X."/>
            <person name="Zhong W.Y."/>
            <person name="Ma X.K."/>
            <person name="Ma L."/>
            <person name="Huang J."/>
            <person name="Chen G.Z."/>
            <person name="Huang M.Z."/>
            <person name="Huang L."/>
            <person name="Peng D.H."/>
            <person name="Luo Y.B."/>
            <person name="Zou S.Q."/>
            <person name="Chen S.P."/>
            <person name="Lan S."/>
            <person name="Tsai W.C."/>
            <person name="Van de Peer Y."/>
            <person name="Liu Z.J."/>
        </authorList>
    </citation>
    <scope>NUCLEOTIDE SEQUENCE [LARGE SCALE GENOMIC DNA]</scope>
    <source>
        <strain evidence="2">Lor287</strain>
    </source>
</reference>
<feature type="compositionally biased region" description="Polar residues" evidence="1">
    <location>
        <begin position="73"/>
        <end position="86"/>
    </location>
</feature>
<dbReference type="Proteomes" id="UP001418222">
    <property type="component" value="Unassembled WGS sequence"/>
</dbReference>
<feature type="compositionally biased region" description="Low complexity" evidence="1">
    <location>
        <begin position="301"/>
        <end position="311"/>
    </location>
</feature>